<dbReference type="EMBL" id="BAAAVS010000023">
    <property type="protein sequence ID" value="GAA3037264.1"/>
    <property type="molecule type" value="Genomic_DNA"/>
</dbReference>
<gene>
    <name evidence="3" type="ORF">GCM10010528_17370</name>
</gene>
<name>A0ABP6L9Y3_9ACTN</name>
<protein>
    <recommendedName>
        <fullName evidence="5">Secreted protein</fullName>
    </recommendedName>
</protein>
<organism evidence="3 4">
    <name type="scientific">Gordonia defluvii</name>
    <dbReference type="NCBI Taxonomy" id="283718"/>
    <lineage>
        <taxon>Bacteria</taxon>
        <taxon>Bacillati</taxon>
        <taxon>Actinomycetota</taxon>
        <taxon>Actinomycetes</taxon>
        <taxon>Mycobacteriales</taxon>
        <taxon>Gordoniaceae</taxon>
        <taxon>Gordonia</taxon>
    </lineage>
</organism>
<evidence type="ECO:0000256" key="2">
    <source>
        <dbReference type="SAM" id="SignalP"/>
    </source>
</evidence>
<reference evidence="4" key="1">
    <citation type="journal article" date="2019" name="Int. J. Syst. Evol. Microbiol.">
        <title>The Global Catalogue of Microorganisms (GCM) 10K type strain sequencing project: providing services to taxonomists for standard genome sequencing and annotation.</title>
        <authorList>
            <consortium name="The Broad Institute Genomics Platform"/>
            <consortium name="The Broad Institute Genome Sequencing Center for Infectious Disease"/>
            <person name="Wu L."/>
            <person name="Ma J."/>
        </authorList>
    </citation>
    <scope>NUCLEOTIDE SEQUENCE [LARGE SCALE GENOMIC DNA]</scope>
    <source>
        <strain evidence="4">JCM 14234</strain>
    </source>
</reference>
<sequence>MLASTKTLIARVVGTAATAGVAAVVLLGCGSNDSPTPAAASATSAASATASSSLPSAPTESGVAVVPGPNPAQVAPPASVPADRHIPDVPGTKCGATRGPDGALELVVLQGKVDCGTAKKVAHEYGPMIASGQKQTVDGWTCGPSTAENILAACAKGDDAFVFQLPN</sequence>
<evidence type="ECO:0000256" key="1">
    <source>
        <dbReference type="SAM" id="MobiDB-lite"/>
    </source>
</evidence>
<evidence type="ECO:0000313" key="3">
    <source>
        <dbReference type="EMBL" id="GAA3037264.1"/>
    </source>
</evidence>
<evidence type="ECO:0008006" key="5">
    <source>
        <dbReference type="Google" id="ProtNLM"/>
    </source>
</evidence>
<feature type="compositionally biased region" description="Low complexity" evidence="1">
    <location>
        <begin position="71"/>
        <end position="81"/>
    </location>
</feature>
<dbReference type="PROSITE" id="PS51257">
    <property type="entry name" value="PROKAR_LIPOPROTEIN"/>
    <property type="match status" value="1"/>
</dbReference>
<feature type="compositionally biased region" description="Low complexity" evidence="1">
    <location>
        <begin position="51"/>
        <end position="61"/>
    </location>
</feature>
<dbReference type="RefSeq" id="WP_290714141.1">
    <property type="nucleotide sequence ID" value="NZ_BAAAVS010000023.1"/>
</dbReference>
<accession>A0ABP6L9Y3</accession>
<dbReference type="Proteomes" id="UP001501035">
    <property type="component" value="Unassembled WGS sequence"/>
</dbReference>
<proteinExistence type="predicted"/>
<evidence type="ECO:0000313" key="4">
    <source>
        <dbReference type="Proteomes" id="UP001501035"/>
    </source>
</evidence>
<comment type="caution">
    <text evidence="3">The sequence shown here is derived from an EMBL/GenBank/DDBJ whole genome shotgun (WGS) entry which is preliminary data.</text>
</comment>
<keyword evidence="4" id="KW-1185">Reference proteome</keyword>
<keyword evidence="2" id="KW-0732">Signal</keyword>
<feature type="region of interest" description="Disordered" evidence="1">
    <location>
        <begin position="51"/>
        <end position="97"/>
    </location>
</feature>
<feature type="chain" id="PRO_5046767176" description="Secreted protein" evidence="2">
    <location>
        <begin position="23"/>
        <end position="167"/>
    </location>
</feature>
<feature type="signal peptide" evidence="2">
    <location>
        <begin position="1"/>
        <end position="22"/>
    </location>
</feature>